<comment type="caution">
    <text evidence="2">The sequence shown here is derived from an EMBL/GenBank/DDBJ whole genome shotgun (WGS) entry which is preliminary data.</text>
</comment>
<dbReference type="Proteomes" id="UP000239388">
    <property type="component" value="Unassembled WGS sequence"/>
</dbReference>
<gene>
    <name evidence="2" type="ORF">C5Y98_15250</name>
</gene>
<keyword evidence="1" id="KW-1133">Transmembrane helix</keyword>
<proteinExistence type="predicted"/>
<dbReference type="RefSeq" id="WP_105355192.1">
    <property type="nucleotide sequence ID" value="NZ_PUIB01000017.1"/>
</dbReference>
<feature type="transmembrane region" description="Helical" evidence="1">
    <location>
        <begin position="160"/>
        <end position="178"/>
    </location>
</feature>
<dbReference type="OrthoDB" id="270572at2"/>
<dbReference type="EMBL" id="PUIB01000017">
    <property type="protein sequence ID" value="PQO33596.1"/>
    <property type="molecule type" value="Genomic_DNA"/>
</dbReference>
<protein>
    <submittedName>
        <fullName evidence="2">Uncharacterized protein</fullName>
    </submittedName>
</protein>
<evidence type="ECO:0000313" key="3">
    <source>
        <dbReference type="Proteomes" id="UP000239388"/>
    </source>
</evidence>
<evidence type="ECO:0000256" key="1">
    <source>
        <dbReference type="SAM" id="Phobius"/>
    </source>
</evidence>
<sequence length="251" mass="27794">MAKFSGSGGTEGGNMVMYWPENLPEDAERLLEEDPVTFLDTLSEEGRIIWFPNDGDGQFSISVYLDEDPPAPLKGFLGEEENYPDVRVKGATFFGGLECVGEEEPKLSDEYQGMFTQLAIPEGIYQGSVFRTFVPPTFSRSWLIERLGTRRYRILHWQQLLSRASFLGIVACLFAFFFLKLPVWLGLVAVVASSFVAAVLLARSEACREAIVAIDEFTQLYPEFVVVLSSVPPEGITDPDSTELALPVGSA</sequence>
<keyword evidence="1" id="KW-0472">Membrane</keyword>
<reference evidence="2 3" key="1">
    <citation type="submission" date="2018-02" db="EMBL/GenBank/DDBJ databases">
        <title>Comparative genomes isolates from brazilian mangrove.</title>
        <authorList>
            <person name="Araujo J.E."/>
            <person name="Taketani R.G."/>
            <person name="Silva M.C.P."/>
            <person name="Loureco M.V."/>
            <person name="Andreote F.D."/>
        </authorList>
    </citation>
    <scope>NUCLEOTIDE SEQUENCE [LARGE SCALE GENOMIC DNA]</scope>
    <source>
        <strain evidence="2 3">NAP PRIS-MGV</strain>
    </source>
</reference>
<feature type="transmembrane region" description="Helical" evidence="1">
    <location>
        <begin position="184"/>
        <end position="202"/>
    </location>
</feature>
<dbReference type="AlphaFoldDB" id="A0A2S8FN27"/>
<evidence type="ECO:0000313" key="2">
    <source>
        <dbReference type="EMBL" id="PQO33596.1"/>
    </source>
</evidence>
<organism evidence="2 3">
    <name type="scientific">Blastopirellula marina</name>
    <dbReference type="NCBI Taxonomy" id="124"/>
    <lineage>
        <taxon>Bacteria</taxon>
        <taxon>Pseudomonadati</taxon>
        <taxon>Planctomycetota</taxon>
        <taxon>Planctomycetia</taxon>
        <taxon>Pirellulales</taxon>
        <taxon>Pirellulaceae</taxon>
        <taxon>Blastopirellula</taxon>
    </lineage>
</organism>
<name>A0A2S8FN27_9BACT</name>
<accession>A0A2S8FN27</accession>
<keyword evidence="1" id="KW-0812">Transmembrane</keyword>